<evidence type="ECO:0000313" key="2">
    <source>
        <dbReference type="Proteomes" id="UP000544095"/>
    </source>
</evidence>
<protein>
    <submittedName>
        <fullName evidence="1">Uncharacterized protein</fullName>
    </submittedName>
</protein>
<reference evidence="1 2" key="1">
    <citation type="submission" date="2020-05" db="EMBL/GenBank/DDBJ databases">
        <title>Identification and distribution of gene clusters putatively required for synthesis of sphingolipid metabolism inhibitors in phylogenetically diverse species of the filamentous fungus Fusarium.</title>
        <authorList>
            <person name="Kim H.-S."/>
            <person name="Busman M."/>
            <person name="Brown D.W."/>
            <person name="Divon H."/>
            <person name="Uhlig S."/>
            <person name="Proctor R.H."/>
        </authorList>
    </citation>
    <scope>NUCLEOTIDE SEQUENCE [LARGE SCALE GENOMIC DNA]</scope>
    <source>
        <strain evidence="1 2">NRRL 25211</strain>
    </source>
</reference>
<evidence type="ECO:0000313" key="1">
    <source>
        <dbReference type="EMBL" id="KAF5587032.1"/>
    </source>
</evidence>
<dbReference type="AlphaFoldDB" id="A0A8H5P206"/>
<organism evidence="1 2">
    <name type="scientific">Fusarium pseudoanthophilum</name>
    <dbReference type="NCBI Taxonomy" id="48495"/>
    <lineage>
        <taxon>Eukaryota</taxon>
        <taxon>Fungi</taxon>
        <taxon>Dikarya</taxon>
        <taxon>Ascomycota</taxon>
        <taxon>Pezizomycotina</taxon>
        <taxon>Sordariomycetes</taxon>
        <taxon>Hypocreomycetidae</taxon>
        <taxon>Hypocreales</taxon>
        <taxon>Nectriaceae</taxon>
        <taxon>Fusarium</taxon>
        <taxon>Fusarium fujikuroi species complex</taxon>
    </lineage>
</organism>
<dbReference type="Proteomes" id="UP000544095">
    <property type="component" value="Unassembled WGS sequence"/>
</dbReference>
<keyword evidence="2" id="KW-1185">Reference proteome</keyword>
<name>A0A8H5P206_9HYPO</name>
<gene>
    <name evidence="1" type="ORF">FPANT_7000</name>
</gene>
<accession>A0A8H5P206</accession>
<sequence length="266" mass="29419">MANSQDHVVIVIDDDDDPTPHPRAPIPQAPLIQGISIMDAVDQTGHVTARLPRSVLLTEGSLTRSELARFIDLAQMMHGVEEGHDVPYELKHWRDFWRKRAFKDWDTTMGNADDLPLRPVTLLENRVKVGMLKMNHPPSVKSRGPPGPWRLQGCPVYMSVSPPADGQLLQPVWKDEKGKSVSPGCVVTDKPVGECIDLAVLRFDRNATDRIKEYNIARITNAARRRLIHFAAVGTGVAPFIPADAQAPILEVPELVGDRAEETANA</sequence>
<comment type="caution">
    <text evidence="1">The sequence shown here is derived from an EMBL/GenBank/DDBJ whole genome shotgun (WGS) entry which is preliminary data.</text>
</comment>
<proteinExistence type="predicted"/>
<dbReference type="EMBL" id="JAAOAR010000338">
    <property type="protein sequence ID" value="KAF5587032.1"/>
    <property type="molecule type" value="Genomic_DNA"/>
</dbReference>